<sequence>MSDRSTDDREISDRIPGGQLGQEAGCRALALRGVRHQEGRNTRDGKSCKEDEPEASLLFIRGRICWKRKFGVGDGCELRYELALLYRNAIVKWA</sequence>
<evidence type="ECO:0000313" key="2">
    <source>
        <dbReference type="EMBL" id="CAG2061500.1"/>
    </source>
</evidence>
<name>A0ABN7P0N6_TIMPD</name>
<evidence type="ECO:0000313" key="3">
    <source>
        <dbReference type="Proteomes" id="UP001153148"/>
    </source>
</evidence>
<protein>
    <submittedName>
        <fullName evidence="2">Uncharacterized protein</fullName>
    </submittedName>
</protein>
<keyword evidence="3" id="KW-1185">Reference proteome</keyword>
<dbReference type="Proteomes" id="UP001153148">
    <property type="component" value="Unassembled WGS sequence"/>
</dbReference>
<gene>
    <name evidence="2" type="ORF">TPAB3V08_LOCUS8454</name>
</gene>
<feature type="compositionally biased region" description="Basic and acidic residues" evidence="1">
    <location>
        <begin position="1"/>
        <end position="13"/>
    </location>
</feature>
<reference evidence="2" key="1">
    <citation type="submission" date="2021-03" db="EMBL/GenBank/DDBJ databases">
        <authorList>
            <person name="Tran Van P."/>
        </authorList>
    </citation>
    <scope>NUCLEOTIDE SEQUENCE</scope>
</reference>
<accession>A0ABN7P0N6</accession>
<comment type="caution">
    <text evidence="2">The sequence shown here is derived from an EMBL/GenBank/DDBJ whole genome shotgun (WGS) entry which is preliminary data.</text>
</comment>
<dbReference type="EMBL" id="CAJPIN010016100">
    <property type="protein sequence ID" value="CAG2061500.1"/>
    <property type="molecule type" value="Genomic_DNA"/>
</dbReference>
<evidence type="ECO:0000256" key="1">
    <source>
        <dbReference type="SAM" id="MobiDB-lite"/>
    </source>
</evidence>
<organism evidence="2 3">
    <name type="scientific">Timema podura</name>
    <name type="common">Walking stick</name>
    <dbReference type="NCBI Taxonomy" id="61482"/>
    <lineage>
        <taxon>Eukaryota</taxon>
        <taxon>Metazoa</taxon>
        <taxon>Ecdysozoa</taxon>
        <taxon>Arthropoda</taxon>
        <taxon>Hexapoda</taxon>
        <taxon>Insecta</taxon>
        <taxon>Pterygota</taxon>
        <taxon>Neoptera</taxon>
        <taxon>Polyneoptera</taxon>
        <taxon>Phasmatodea</taxon>
        <taxon>Timematodea</taxon>
        <taxon>Timematoidea</taxon>
        <taxon>Timematidae</taxon>
        <taxon>Timema</taxon>
    </lineage>
</organism>
<feature type="region of interest" description="Disordered" evidence="1">
    <location>
        <begin position="1"/>
        <end position="21"/>
    </location>
</feature>
<proteinExistence type="predicted"/>